<dbReference type="KEGG" id="caby:Cabys_714"/>
<dbReference type="Proteomes" id="UP000183868">
    <property type="component" value="Chromosome"/>
</dbReference>
<comment type="catalytic activity">
    <reaction evidence="7">
        <text>DNA(n) + a 2'-deoxyribonucleoside 5'-triphosphate = DNA(n+1) + diphosphate</text>
        <dbReference type="Rhea" id="RHEA:22508"/>
        <dbReference type="Rhea" id="RHEA-COMP:17339"/>
        <dbReference type="Rhea" id="RHEA-COMP:17340"/>
        <dbReference type="ChEBI" id="CHEBI:33019"/>
        <dbReference type="ChEBI" id="CHEBI:61560"/>
        <dbReference type="ChEBI" id="CHEBI:173112"/>
        <dbReference type="EC" id="2.7.7.7"/>
    </reaction>
</comment>
<evidence type="ECO:0000256" key="4">
    <source>
        <dbReference type="ARBA" id="ARBA00022695"/>
    </source>
</evidence>
<evidence type="ECO:0000313" key="11">
    <source>
        <dbReference type="Proteomes" id="UP000004671"/>
    </source>
</evidence>
<feature type="domain" description="DNA polymerase III delta subunit C-terminal" evidence="8">
    <location>
        <begin position="246"/>
        <end position="338"/>
    </location>
</feature>
<protein>
    <recommendedName>
        <fullName evidence="2">DNA polymerase III subunit delta'</fullName>
        <ecNumber evidence="1">2.7.7.7</ecNumber>
    </recommendedName>
</protein>
<dbReference type="HOGENOM" id="CLU_006229_4_5_0"/>
<keyword evidence="3" id="KW-0808">Transferase</keyword>
<dbReference type="Pfam" id="PF13177">
    <property type="entry name" value="DNA_pol3_delta2"/>
    <property type="match status" value="2"/>
</dbReference>
<dbReference type="AlphaFoldDB" id="H1XU75"/>
<proteinExistence type="predicted"/>
<name>H1XU75_CALAY</name>
<evidence type="ECO:0000256" key="2">
    <source>
        <dbReference type="ARBA" id="ARBA00014363"/>
    </source>
</evidence>
<gene>
    <name evidence="9" type="ORF">Cabys_714</name>
    <name evidence="10" type="ORF">Calab_1951</name>
</gene>
<evidence type="ECO:0000259" key="8">
    <source>
        <dbReference type="Pfam" id="PF09115"/>
    </source>
</evidence>
<dbReference type="Pfam" id="PF09115">
    <property type="entry name" value="DNApol3-delta_C"/>
    <property type="match status" value="1"/>
</dbReference>
<dbReference type="GO" id="GO:0006261">
    <property type="term" value="P:DNA-templated DNA replication"/>
    <property type="evidence" value="ECO:0007669"/>
    <property type="project" value="TreeGrafter"/>
</dbReference>
<dbReference type="InterPro" id="IPR027417">
    <property type="entry name" value="P-loop_NTPase"/>
</dbReference>
<dbReference type="SUPFAM" id="SSF52540">
    <property type="entry name" value="P-loop containing nucleoside triphosphate hydrolases"/>
    <property type="match status" value="1"/>
</dbReference>
<evidence type="ECO:0000256" key="3">
    <source>
        <dbReference type="ARBA" id="ARBA00022679"/>
    </source>
</evidence>
<evidence type="ECO:0000313" key="12">
    <source>
        <dbReference type="Proteomes" id="UP000183868"/>
    </source>
</evidence>
<dbReference type="EMBL" id="CM001402">
    <property type="protein sequence ID" value="EHO41565.1"/>
    <property type="molecule type" value="Genomic_DNA"/>
</dbReference>
<keyword evidence="4" id="KW-0548">Nucleotidyltransferase</keyword>
<reference evidence="10 11" key="1">
    <citation type="submission" date="2011-09" db="EMBL/GenBank/DDBJ databases">
        <title>The permanent draft genome of Caldithrix abyssi DSM 13497.</title>
        <authorList>
            <consortium name="US DOE Joint Genome Institute (JGI-PGF)"/>
            <person name="Lucas S."/>
            <person name="Han J."/>
            <person name="Lapidus A."/>
            <person name="Bruce D."/>
            <person name="Goodwin L."/>
            <person name="Pitluck S."/>
            <person name="Peters L."/>
            <person name="Kyrpides N."/>
            <person name="Mavromatis K."/>
            <person name="Ivanova N."/>
            <person name="Mikhailova N."/>
            <person name="Chertkov O."/>
            <person name="Detter J.C."/>
            <person name="Tapia R."/>
            <person name="Han C."/>
            <person name="Land M."/>
            <person name="Hauser L."/>
            <person name="Markowitz V."/>
            <person name="Cheng J.-F."/>
            <person name="Hugenholtz P."/>
            <person name="Woyke T."/>
            <person name="Wu D."/>
            <person name="Spring S."/>
            <person name="Brambilla E."/>
            <person name="Klenk H.-P."/>
            <person name="Eisen J.A."/>
        </authorList>
    </citation>
    <scope>NUCLEOTIDE SEQUENCE [LARGE SCALE GENOMIC DNA]</scope>
    <source>
        <strain evidence="10 11">DSM 13497</strain>
    </source>
</reference>
<accession>H1XU75</accession>
<dbReference type="Proteomes" id="UP000004671">
    <property type="component" value="Chromosome"/>
</dbReference>
<dbReference type="EMBL" id="CP018099">
    <property type="protein sequence ID" value="APF17465.1"/>
    <property type="molecule type" value="Genomic_DNA"/>
</dbReference>
<dbReference type="OrthoDB" id="9810148at2"/>
<evidence type="ECO:0000256" key="1">
    <source>
        <dbReference type="ARBA" id="ARBA00012417"/>
    </source>
</evidence>
<dbReference type="InParanoid" id="H1XU75"/>
<dbReference type="Gene3D" id="3.40.50.300">
    <property type="entry name" value="P-loop containing nucleotide triphosphate hydrolases"/>
    <property type="match status" value="1"/>
</dbReference>
<reference evidence="9 12" key="2">
    <citation type="submission" date="2016-11" db="EMBL/GenBank/DDBJ databases">
        <title>Genomic analysis of Caldithrix abyssi and proposal of a novel bacterial phylum Caldithrichaeota.</title>
        <authorList>
            <person name="Kublanov I."/>
            <person name="Sigalova O."/>
            <person name="Gavrilov S."/>
            <person name="Lebedinsky A."/>
            <person name="Ivanova N."/>
            <person name="Daum C."/>
            <person name="Reddy T."/>
            <person name="Klenk H.P."/>
            <person name="Goker M."/>
            <person name="Reva O."/>
            <person name="Miroshnichenko M."/>
            <person name="Kyprides N."/>
            <person name="Woyke T."/>
            <person name="Gelfand M."/>
        </authorList>
    </citation>
    <scope>NUCLEOTIDE SEQUENCE [LARGE SCALE GENOMIC DNA]</scope>
    <source>
        <strain evidence="9 12">LF13</strain>
    </source>
</reference>
<sequence>MEYFNRVVVQERVKKLFANSLQNGRLAHAYLFYGDEGRGKEAFALHLARALNCTSEEERPCGECPNCKRITHFNHPDIKFIFPAPKNIKHEQVKQIIQVKANNPYAALPLTDSKNISIDAIRELKEEAKFGAFEGGYRVIIITGAEYFSREAANSFLKLLEEPPDKFLIILITPALHAMLDTIRSRCQPVYFPEFDDEQIEQIVRQYEEVKQDIRPLTRMAHYNLKRIFQMLHTDYSEQKKWVLEFIRAVAVENYFHVNELLESIQSRRGQQAHLELLNLLTGWFTDTLHLQLDENFDRLINIDFAEPLRKFSKSYPQIKVSEIIERIEKAHKAIEGNAHPVITWMNLAIDIHGLLGPIRELKEAI</sequence>
<keyword evidence="5" id="KW-0235">DNA replication</keyword>
<dbReference type="EC" id="2.7.7.7" evidence="1"/>
<dbReference type="InterPro" id="IPR050238">
    <property type="entry name" value="DNA_Rep/Repair_Clamp_Loader"/>
</dbReference>
<dbReference type="STRING" id="880073.Cabys_714"/>
<evidence type="ECO:0000256" key="6">
    <source>
        <dbReference type="ARBA" id="ARBA00022932"/>
    </source>
</evidence>
<evidence type="ECO:0000256" key="7">
    <source>
        <dbReference type="ARBA" id="ARBA00049244"/>
    </source>
</evidence>
<dbReference type="PaxDb" id="880073-Calab_1951"/>
<dbReference type="PANTHER" id="PTHR11669:SF8">
    <property type="entry name" value="DNA POLYMERASE III SUBUNIT DELTA"/>
    <property type="match status" value="1"/>
</dbReference>
<dbReference type="PANTHER" id="PTHR11669">
    <property type="entry name" value="REPLICATION FACTOR C / DNA POLYMERASE III GAMMA-TAU SUBUNIT"/>
    <property type="match status" value="1"/>
</dbReference>
<organism evidence="10 11">
    <name type="scientific">Caldithrix abyssi DSM 13497</name>
    <dbReference type="NCBI Taxonomy" id="880073"/>
    <lineage>
        <taxon>Bacteria</taxon>
        <taxon>Pseudomonadati</taxon>
        <taxon>Calditrichota</taxon>
        <taxon>Calditrichia</taxon>
        <taxon>Calditrichales</taxon>
        <taxon>Calditrichaceae</taxon>
        <taxon>Caldithrix</taxon>
    </lineage>
</organism>
<dbReference type="eggNOG" id="COG2812">
    <property type="taxonomic scope" value="Bacteria"/>
</dbReference>
<evidence type="ECO:0000256" key="5">
    <source>
        <dbReference type="ARBA" id="ARBA00022705"/>
    </source>
</evidence>
<dbReference type="RefSeq" id="WP_006928724.1">
    <property type="nucleotide sequence ID" value="NZ_CM001402.1"/>
</dbReference>
<keyword evidence="6 10" id="KW-0239">DNA-directed DNA polymerase</keyword>
<evidence type="ECO:0000313" key="9">
    <source>
        <dbReference type="EMBL" id="APF17465.1"/>
    </source>
</evidence>
<dbReference type="GO" id="GO:0003887">
    <property type="term" value="F:DNA-directed DNA polymerase activity"/>
    <property type="evidence" value="ECO:0007669"/>
    <property type="project" value="UniProtKB-KW"/>
</dbReference>
<evidence type="ECO:0000313" key="10">
    <source>
        <dbReference type="EMBL" id="EHO41565.1"/>
    </source>
</evidence>
<dbReference type="InterPro" id="IPR015199">
    <property type="entry name" value="DNA_pol_III_delta_C"/>
</dbReference>
<keyword evidence="11" id="KW-1185">Reference proteome</keyword>